<organism evidence="2 3">
    <name type="scientific">Sphaerobolus stellatus (strain SS14)</name>
    <dbReference type="NCBI Taxonomy" id="990650"/>
    <lineage>
        <taxon>Eukaryota</taxon>
        <taxon>Fungi</taxon>
        <taxon>Dikarya</taxon>
        <taxon>Basidiomycota</taxon>
        <taxon>Agaricomycotina</taxon>
        <taxon>Agaricomycetes</taxon>
        <taxon>Phallomycetidae</taxon>
        <taxon>Geastrales</taxon>
        <taxon>Sphaerobolaceae</taxon>
        <taxon>Sphaerobolus</taxon>
    </lineage>
</organism>
<dbReference type="HOGENOM" id="CLU_270968_0_0_1"/>
<proteinExistence type="predicted"/>
<dbReference type="OrthoDB" id="3270451at2759"/>
<dbReference type="EMBL" id="KN837149">
    <property type="protein sequence ID" value="KIJ39803.1"/>
    <property type="molecule type" value="Genomic_DNA"/>
</dbReference>
<feature type="region of interest" description="Disordered" evidence="1">
    <location>
        <begin position="614"/>
        <end position="734"/>
    </location>
</feature>
<feature type="region of interest" description="Disordered" evidence="1">
    <location>
        <begin position="488"/>
        <end position="582"/>
    </location>
</feature>
<accession>A0A0C9U9P1</accession>
<feature type="compositionally biased region" description="Polar residues" evidence="1">
    <location>
        <begin position="642"/>
        <end position="652"/>
    </location>
</feature>
<protein>
    <recommendedName>
        <fullName evidence="4">JmjC domain-containing protein</fullName>
    </recommendedName>
</protein>
<feature type="compositionally biased region" description="Polar residues" evidence="1">
    <location>
        <begin position="560"/>
        <end position="582"/>
    </location>
</feature>
<reference evidence="2 3" key="1">
    <citation type="submission" date="2014-06" db="EMBL/GenBank/DDBJ databases">
        <title>Evolutionary Origins and Diversification of the Mycorrhizal Mutualists.</title>
        <authorList>
            <consortium name="DOE Joint Genome Institute"/>
            <consortium name="Mycorrhizal Genomics Consortium"/>
            <person name="Kohler A."/>
            <person name="Kuo A."/>
            <person name="Nagy L.G."/>
            <person name="Floudas D."/>
            <person name="Copeland A."/>
            <person name="Barry K.W."/>
            <person name="Cichocki N."/>
            <person name="Veneault-Fourrey C."/>
            <person name="LaButti K."/>
            <person name="Lindquist E.A."/>
            <person name="Lipzen A."/>
            <person name="Lundell T."/>
            <person name="Morin E."/>
            <person name="Murat C."/>
            <person name="Riley R."/>
            <person name="Ohm R."/>
            <person name="Sun H."/>
            <person name="Tunlid A."/>
            <person name="Henrissat B."/>
            <person name="Grigoriev I.V."/>
            <person name="Hibbett D.S."/>
            <person name="Martin F."/>
        </authorList>
    </citation>
    <scope>NUCLEOTIDE SEQUENCE [LARGE SCALE GENOMIC DNA]</scope>
    <source>
        <strain evidence="2 3">SS14</strain>
    </source>
</reference>
<gene>
    <name evidence="2" type="ORF">M422DRAFT_257400</name>
</gene>
<evidence type="ECO:0008006" key="4">
    <source>
        <dbReference type="Google" id="ProtNLM"/>
    </source>
</evidence>
<feature type="compositionally biased region" description="Polar residues" evidence="1">
    <location>
        <begin position="532"/>
        <end position="551"/>
    </location>
</feature>
<dbReference type="AlphaFoldDB" id="A0A0C9U9P1"/>
<feature type="compositionally biased region" description="Basic and acidic residues" evidence="1">
    <location>
        <begin position="681"/>
        <end position="721"/>
    </location>
</feature>
<evidence type="ECO:0000313" key="3">
    <source>
        <dbReference type="Proteomes" id="UP000054279"/>
    </source>
</evidence>
<dbReference type="SUPFAM" id="SSF51197">
    <property type="entry name" value="Clavaminate synthase-like"/>
    <property type="match status" value="1"/>
</dbReference>
<evidence type="ECO:0000256" key="1">
    <source>
        <dbReference type="SAM" id="MobiDB-lite"/>
    </source>
</evidence>
<sequence length="1263" mass="139513">MSTEDTNTATTRPKSLPWTTYVASATYNTDIFSVERWKHKKRADTWESEIRAETADWKDTKVQPLLLEVARKVDVLELNIQSREDLTLEFGLGTHKAKPINTVSAQHLQRFLVTHLLDCLYWGALPEEDLELDDNILHPRHPELVCNDILPKVSSSSVKYLGMGDAALNRILDNFVNLSHTIYPSYFFDSATASIKDLQPGDKEGIIIPPSIPSTLYTSPVISAASNSLSAVPTGISKMKPWGALTDEEKLHLGHATAGVSAMNSAALGRQHSAVANMWVLATSLLFVLNIHESNYVSRFKASISQMNIDTRARPFLELFITGTENQKAPSNATRLIPASLALCHTPLFVLNPAVDLTTLSFPTKDVSLVRVVNATFGTPAALSQRTIMSEKAMWKCLADMLIQITPLVEPTGMQCYLATDLVHLLSMEMQKVSGRSRTPAVHTTIIWPHMSDLPLRITKPEALADLPCGDPTVSSVNADSMAASTKKQIVSDISGNPPISNATPPAITDTMSTNTPARHPDTDSVSGGRPSESTADSTLQQPDPTTVQSYTTPAPPTTGSATVQSSPTSAHSTTQDSGSTTVQLPIASTAPSSAVPATYPSQGAAPNIELLSDVNLQPGPDTFEGSLSPMTEESDDEQGKDINTSDLNQETESVDELRRSTRIKKPNPPSIYPVSHHPTKSRDGKGKKGEERNGSSKRKIDQVDEHENVAAKRARSETPRWKRGGTTYTMVPPTARADFDDKVELQLIELDDPIDARARAPDIDAEKDTAEDVCGHTSDTAVETDIEDDVCVIRHVLLDDGKFRKEEKVFKVSWPAGMGTDRDIFWRLYHRSRPATVEEINQWQVIDDVTPDSKAKPNIIPSCDALCGISLPEILPIEHFRCLEKSRVDGKDFKEREERLASRPCLILAPRTRAEIDDAYKPPILNANDISSNLHINVNIKREVHDLRHYDPYHVHKHIIKASIEEVLHSERRAMNILDVPNAPAILPPRFIHHVTSDSSAGELATGPGFPHHDTRWSLFATAPALTRLHYDAGKFCTWVEVQRGAKIWFVMDGEPPSEGMVDVDIDKHTFVYFVVEEGGILTMPSGIPHAVLSVTDSVAQGGHHYLKSSLYASFKTGLREHRTGNKDTNTSHVASENILHSVVSKYYFDIMALRRRGAENLSYNKLERNLSNFPTPLEMACLMSMTVHALAFEPANLEEDVEGYECPASIIDMRDNSRSRANHLLRIFPELREPMRSCEQSISKVLKGSLLEEYFVPLVID</sequence>
<evidence type="ECO:0000313" key="2">
    <source>
        <dbReference type="EMBL" id="KIJ39803.1"/>
    </source>
</evidence>
<dbReference type="Proteomes" id="UP000054279">
    <property type="component" value="Unassembled WGS sequence"/>
</dbReference>
<keyword evidence="3" id="KW-1185">Reference proteome</keyword>
<dbReference type="Gene3D" id="2.60.120.650">
    <property type="entry name" value="Cupin"/>
    <property type="match status" value="1"/>
</dbReference>
<feature type="compositionally biased region" description="Polar residues" evidence="1">
    <location>
        <begin position="488"/>
        <end position="517"/>
    </location>
</feature>
<name>A0A0C9U9P1_SPHS4</name>